<evidence type="ECO:0000256" key="1">
    <source>
        <dbReference type="ARBA" id="ARBA00004123"/>
    </source>
</evidence>
<evidence type="ECO:0000256" key="2">
    <source>
        <dbReference type="ARBA" id="ARBA00023242"/>
    </source>
</evidence>
<dbReference type="Pfam" id="PF03439">
    <property type="entry name" value="Spt5-NGN"/>
    <property type="match status" value="1"/>
</dbReference>
<dbReference type="InterPro" id="IPR014722">
    <property type="entry name" value="Rib_uL2_dom2"/>
</dbReference>
<dbReference type="InterPro" id="IPR041973">
    <property type="entry name" value="KOW_Spt5_1"/>
</dbReference>
<feature type="region of interest" description="Disordered" evidence="3">
    <location>
        <begin position="752"/>
        <end position="774"/>
    </location>
</feature>
<dbReference type="Gene3D" id="2.30.30.30">
    <property type="match status" value="1"/>
</dbReference>
<dbReference type="SMART" id="SM00739">
    <property type="entry name" value="KOW"/>
    <property type="match status" value="3"/>
</dbReference>
<sequence>PHYALVVVVFPFPTTMKGKGKQVVGKVAASAASSSSVKRKTAASENPGGCRKRRRRPGVLQFFDDAAVDADSDCDNKEESEVDEKITDLVDFADDGKYENKKITGDGQSHHLPFFVKEELSGDELEELINDRYAHGSEHVTYNDDSAECDVKASEADGMKDVIIWKVKCMVGRERQMTFCFMQKYVELENLGTKLQISSVFALEHVKGYVFVEADKLYDVIEACKGFCSVYSSRINIVPRSEVPHLLAIRNKLPEVCTGKLVRLKSGKYKGDLAQVVVAVDDGQKQLTIKLVPRIDLQAIAKKFGGGISLKLAAVPAPRLISSHELESFRPHIEVKRDRLTGELFEVLDGMMLKDGYLFKKVSTGSVIFSGVQPSSSELLMFSDVTNNMVEDLNWVSSIYNARKKKPGAEILDDEVSVVTKNDYGLHDLVLFGQKHYGVIIAVEKDCFKILKGDIEGENVVTVKIQDIKNSCVDKMFTALDWKKTTIFINDIVKILAGPLQGREGVVKHMYKGTLFIHAEYETKNSGFFSVKSVSCEKVKESKNSYGVKAGKGKEANTSFSQSPIRTFDRENNAHGSTRRGQSDNEQMFSIGQTLRIREGPLKGYLCRVVGIYRSDVTVKLDSLVKLITVKDKSLAVPKIKGDNATGSSDQATISSDHFGLSTACPSFGETSTPAEKSSWDSVMPSFGRDSWQPFSSSNSSVACNNENQTAEGCKDDPWGNKLVSVSSTDTGDYDKTMDDWGKKSYHGNEADPWSNMATATGKQTSGGSIEITDGWGKTTGSFTAVTYANRTDAPTSDGAIGGWGNSSNSGLLEKASSGAGDQAGSSEIKSYDWSNKAAVVLRNDVDGWEKSKTSVDDAGGIWDNESVKKSNACSWDSEGIGKMSKKEDAWDKTAKSQEKSNDNWDVAAIGQTQSNNNTCSWDNKEGKISTEDDAWQKAAKLQDTNNNSCDAVAIGGSHSIQNHGCEVGDWDNAKSPSASLSGYRVKAKENDKAVIGRLSRAGVSGQSQNCLGDNRMSPKGNYDFNWNKGKDCEGADANTRMNSEKPRELQHVGGLGATDNDRSQDSWSKNHNWGQTSSLEREREQDNGHRNHDNNWSRQNEFNVFRGSSWERGRGFHGVSGCMKHDAGDQEWLSGRGGGRDEGRGKARGHSGEAGGNRDGLSDTRSVGQVCNWDKGHGAIETSDWKNQQSSVDSLSNWENDKNADWHKLRNCNQNESLGKTGQMHSWSKNKSLAGQSLSGWSSFSQDADAKKDAKGVDDASCWEKGTSLPEGSSNWEKSHAGEQFELSNDDKNKWSTTTTSGWVGDSLKNVPAAPENLHISICRRFIGDNQDMSIVSDGNKPGWDKLSSSDEGKAAGGYEWDSMKASGAKQVSGWCGWTDHASEVKAYEKTIRAWDGPRADESCKNSTGAGINSWEVAVRSDEKARGVILDKSCDWTHSEVSSGNVDAWDMEGKKRTADGNWDTTTNSQREKTDEGNNWGDNSKESKEDFTVQGGYQTDSRNGAVLHSTQPGTEHSGQVSSWERTTNSWSGQSGQWKDRQSNDSKDWKQGGSKQSENDTWYGRKSSGEEFGKGDQVDRWSKPREGGHGFGRGRGGGQNSWDSGSWNKEMDHVGNQRSGWGRGRGGNNEADGEKQCKWNKQRDFSEDRGSSWVRGRGRFGTRDKSQGDNSDGPPNQQGRWSGSRRGWGRNSGYNFDGGWHFSHGGGRGPGHSSFFSSDMKDDRESCGDGSLPRNSVSSWGSNENTGWEKSKDHANSECGGKTNQQHDWSKGKSHDGDSSGCSKRSSNWSKDEADVGEENWARTKEFGVVQSSSWNKWSTNTEDIGEA</sequence>
<comment type="subcellular location">
    <subcellularLocation>
        <location evidence="1">Nucleus</location>
    </subcellularLocation>
</comment>
<gene>
    <name evidence="5" type="ORF">GSMUA_37930.1</name>
</gene>
<feature type="compositionally biased region" description="Polar residues" evidence="3">
    <location>
        <begin position="556"/>
        <end position="565"/>
    </location>
</feature>
<dbReference type="InterPro" id="IPR005100">
    <property type="entry name" value="NGN-domain"/>
</dbReference>
<feature type="compositionally biased region" description="Low complexity" evidence="3">
    <location>
        <begin position="1675"/>
        <end position="1702"/>
    </location>
</feature>
<dbReference type="Pfam" id="PF23042">
    <property type="entry name" value="KOW1_SPT5"/>
    <property type="match status" value="1"/>
</dbReference>
<evidence type="ECO:0000313" key="5">
    <source>
        <dbReference type="EMBL" id="CAG1856845.1"/>
    </source>
</evidence>
<proteinExistence type="predicted"/>
<dbReference type="InterPro" id="IPR041977">
    <property type="entry name" value="KOW_Spt5_4"/>
</dbReference>
<keyword evidence="2" id="KW-0539">Nucleus</keyword>
<dbReference type="InterPro" id="IPR041978">
    <property type="entry name" value="KOW_Spt5_5"/>
</dbReference>
<dbReference type="FunFam" id="2.30.30.30:FF:000053">
    <property type="entry name" value="Protein RNA-directed DNA methylation 3"/>
    <property type="match status" value="1"/>
</dbReference>
<protein>
    <submittedName>
        <fullName evidence="5">(wild Malaysian banana) hypothetical protein</fullName>
    </submittedName>
</protein>
<dbReference type="CDD" id="cd06081">
    <property type="entry name" value="KOW_Spt5_1"/>
    <property type="match status" value="1"/>
</dbReference>
<dbReference type="GO" id="GO:0006357">
    <property type="term" value="P:regulation of transcription by RNA polymerase II"/>
    <property type="evidence" value="ECO:0007669"/>
    <property type="project" value="InterPro"/>
</dbReference>
<feature type="compositionally biased region" description="Polar residues" evidence="3">
    <location>
        <begin position="1732"/>
        <end position="1745"/>
    </location>
</feature>
<feature type="region of interest" description="Disordered" evidence="3">
    <location>
        <begin position="1036"/>
        <end position="1097"/>
    </location>
</feature>
<dbReference type="Pfam" id="PF23037">
    <property type="entry name" value="KOWx_SPT5"/>
    <property type="match status" value="1"/>
</dbReference>
<feature type="non-terminal residue" evidence="5">
    <location>
        <position position="1827"/>
    </location>
</feature>
<feature type="compositionally biased region" description="Basic and acidic residues" evidence="3">
    <location>
        <begin position="1566"/>
        <end position="1587"/>
    </location>
</feature>
<feature type="compositionally biased region" description="Polar residues" evidence="3">
    <location>
        <begin position="1495"/>
        <end position="1536"/>
    </location>
</feature>
<feature type="compositionally biased region" description="Polar residues" evidence="3">
    <location>
        <begin position="574"/>
        <end position="587"/>
    </location>
</feature>
<dbReference type="Pfam" id="PF23290">
    <property type="entry name" value="KOW5_SPT5"/>
    <property type="match status" value="1"/>
</dbReference>
<dbReference type="GO" id="GO:0032784">
    <property type="term" value="P:regulation of DNA-templated transcription elongation"/>
    <property type="evidence" value="ECO:0007669"/>
    <property type="project" value="InterPro"/>
</dbReference>
<feature type="compositionally biased region" description="Basic and acidic residues" evidence="3">
    <location>
        <begin position="1746"/>
        <end position="1755"/>
    </location>
</feature>
<feature type="region of interest" description="Disordered" evidence="3">
    <location>
        <begin position="1122"/>
        <end position="1168"/>
    </location>
</feature>
<feature type="domain" description="KOW" evidence="4">
    <location>
        <begin position="255"/>
        <end position="282"/>
    </location>
</feature>
<name>A0A8D7B1P1_MUSAM</name>
<dbReference type="InterPro" id="IPR039385">
    <property type="entry name" value="NGN_Euk"/>
</dbReference>
<dbReference type="InterPro" id="IPR005824">
    <property type="entry name" value="KOW"/>
</dbReference>
<dbReference type="CDD" id="cd09888">
    <property type="entry name" value="NGN_Euk"/>
    <property type="match status" value="1"/>
</dbReference>
<feature type="compositionally biased region" description="Basic and acidic residues" evidence="3">
    <location>
        <begin position="1767"/>
        <end position="1777"/>
    </location>
</feature>
<dbReference type="Gene3D" id="3.30.70.940">
    <property type="entry name" value="NusG, N-terminal domain"/>
    <property type="match status" value="1"/>
</dbReference>
<dbReference type="InterPro" id="IPR057936">
    <property type="entry name" value="KOWx_Spt5"/>
</dbReference>
<reference evidence="5" key="1">
    <citation type="submission" date="2021-03" db="EMBL/GenBank/DDBJ databases">
        <authorList>
            <consortium name="Genoscope - CEA"/>
            <person name="William W."/>
        </authorList>
    </citation>
    <scope>NUCLEOTIDE SEQUENCE</scope>
    <source>
        <strain evidence="5">Doubled-haploid Pahang</strain>
    </source>
</reference>
<feature type="region of interest" description="Disordered" evidence="3">
    <location>
        <begin position="698"/>
        <end position="719"/>
    </location>
</feature>
<feature type="compositionally biased region" description="Polar residues" evidence="3">
    <location>
        <begin position="1066"/>
        <end position="1079"/>
    </location>
</feature>
<feature type="compositionally biased region" description="Basic and acidic residues" evidence="3">
    <location>
        <begin position="1537"/>
        <end position="1549"/>
    </location>
</feature>
<feature type="region of interest" description="Disordered" evidence="3">
    <location>
        <begin position="31"/>
        <end position="55"/>
    </location>
</feature>
<feature type="region of interest" description="Disordered" evidence="3">
    <location>
        <begin position="548"/>
        <end position="587"/>
    </location>
</feature>
<feature type="compositionally biased region" description="Gly residues" evidence="3">
    <location>
        <begin position="1588"/>
        <end position="1598"/>
    </location>
</feature>
<dbReference type="GO" id="GO:0005634">
    <property type="term" value="C:nucleus"/>
    <property type="evidence" value="ECO:0007669"/>
    <property type="project" value="UniProtKB-SubCell"/>
</dbReference>
<feature type="compositionally biased region" description="Polar residues" evidence="3">
    <location>
        <begin position="698"/>
        <end position="711"/>
    </location>
</feature>
<dbReference type="Pfam" id="PF23291">
    <property type="entry name" value="KOW4_SPT5"/>
    <property type="match status" value="1"/>
</dbReference>
<organism evidence="5">
    <name type="scientific">Musa acuminata subsp. malaccensis</name>
    <name type="common">Wild banana</name>
    <name type="synonym">Musa malaccensis</name>
    <dbReference type="NCBI Taxonomy" id="214687"/>
    <lineage>
        <taxon>Eukaryota</taxon>
        <taxon>Viridiplantae</taxon>
        <taxon>Streptophyta</taxon>
        <taxon>Embryophyta</taxon>
        <taxon>Tracheophyta</taxon>
        <taxon>Spermatophyta</taxon>
        <taxon>Magnoliopsida</taxon>
        <taxon>Liliopsida</taxon>
        <taxon>Zingiberales</taxon>
        <taxon>Musaceae</taxon>
        <taxon>Musa</taxon>
    </lineage>
</organism>
<dbReference type="CDD" id="cd06084">
    <property type="entry name" value="KOW_Spt5_4"/>
    <property type="match status" value="1"/>
</dbReference>
<feature type="compositionally biased region" description="Basic and acidic residues" evidence="3">
    <location>
        <begin position="1631"/>
        <end position="1649"/>
    </location>
</feature>
<dbReference type="PANTHER" id="PTHR11125">
    <property type="entry name" value="SUPPRESSOR OF TY 5"/>
    <property type="match status" value="1"/>
</dbReference>
<feature type="region of interest" description="Disordered" evidence="3">
    <location>
        <begin position="1442"/>
        <end position="1797"/>
    </location>
</feature>
<dbReference type="PANTHER" id="PTHR11125:SF8">
    <property type="entry name" value="PROTEIN RNA-DIRECTED DNA METHYLATION 3"/>
    <property type="match status" value="1"/>
</dbReference>
<feature type="compositionally biased region" description="Basic and acidic residues" evidence="3">
    <location>
        <begin position="1080"/>
        <end position="1096"/>
    </location>
</feature>
<feature type="non-terminal residue" evidence="5">
    <location>
        <position position="1"/>
    </location>
</feature>
<dbReference type="InterPro" id="IPR039659">
    <property type="entry name" value="SPT5"/>
</dbReference>
<dbReference type="InterPro" id="IPR036735">
    <property type="entry name" value="NGN_dom_sf"/>
</dbReference>
<evidence type="ECO:0000259" key="4">
    <source>
        <dbReference type="SMART" id="SM00739"/>
    </source>
</evidence>
<feature type="domain" description="KOW" evidence="4">
    <location>
        <begin position="588"/>
        <end position="615"/>
    </location>
</feature>
<feature type="domain" description="KOW" evidence="4">
    <location>
        <begin position="486"/>
        <end position="513"/>
    </location>
</feature>
<dbReference type="EMBL" id="HG996473">
    <property type="protein sequence ID" value="CAG1856845.1"/>
    <property type="molecule type" value="Genomic_DNA"/>
</dbReference>
<dbReference type="GO" id="GO:0006354">
    <property type="term" value="P:DNA-templated transcription elongation"/>
    <property type="evidence" value="ECO:0007669"/>
    <property type="project" value="InterPro"/>
</dbReference>
<accession>A0A8D7B1P1</accession>
<evidence type="ECO:0000256" key="3">
    <source>
        <dbReference type="SAM" id="MobiDB-lite"/>
    </source>
</evidence>
<feature type="compositionally biased region" description="Polar residues" evidence="3">
    <location>
        <begin position="756"/>
        <end position="768"/>
    </location>
</feature>